<proteinExistence type="predicted"/>
<dbReference type="AlphaFoldDB" id="A0ABD1F199"/>
<evidence type="ECO:0000313" key="1">
    <source>
        <dbReference type="EMBL" id="KAL1506644.1"/>
    </source>
</evidence>
<protein>
    <submittedName>
        <fullName evidence="1">Uncharacterized protein</fullName>
    </submittedName>
</protein>
<keyword evidence="2" id="KW-1185">Reference proteome</keyword>
<organism evidence="1 2">
    <name type="scientific">Hypothenemus hampei</name>
    <name type="common">Coffee berry borer</name>
    <dbReference type="NCBI Taxonomy" id="57062"/>
    <lineage>
        <taxon>Eukaryota</taxon>
        <taxon>Metazoa</taxon>
        <taxon>Ecdysozoa</taxon>
        <taxon>Arthropoda</taxon>
        <taxon>Hexapoda</taxon>
        <taxon>Insecta</taxon>
        <taxon>Pterygota</taxon>
        <taxon>Neoptera</taxon>
        <taxon>Endopterygota</taxon>
        <taxon>Coleoptera</taxon>
        <taxon>Polyphaga</taxon>
        <taxon>Cucujiformia</taxon>
        <taxon>Curculionidae</taxon>
        <taxon>Scolytinae</taxon>
        <taxon>Hypothenemus</taxon>
    </lineage>
</organism>
<gene>
    <name evidence="1" type="ORF">ABEB36_005969</name>
</gene>
<evidence type="ECO:0000313" key="2">
    <source>
        <dbReference type="Proteomes" id="UP001566132"/>
    </source>
</evidence>
<dbReference type="EMBL" id="JBDJPC010000004">
    <property type="protein sequence ID" value="KAL1506644.1"/>
    <property type="molecule type" value="Genomic_DNA"/>
</dbReference>
<sequence length="117" mass="13723">MIDGENRKSIFALIPNKIEICSDNRKMNLTTNYYSNKTKPFPTTIDDGIVNSVNIISRTFCDYGRCDIQRFLNDFWIEEESTGVKITRFQVHTTRKTKRRIETKLQRVNLIENLACL</sequence>
<dbReference type="Proteomes" id="UP001566132">
    <property type="component" value="Unassembled WGS sequence"/>
</dbReference>
<accession>A0ABD1F199</accession>
<comment type="caution">
    <text evidence="1">The sequence shown here is derived from an EMBL/GenBank/DDBJ whole genome shotgun (WGS) entry which is preliminary data.</text>
</comment>
<name>A0ABD1F199_HYPHA</name>
<reference evidence="1 2" key="1">
    <citation type="submission" date="2024-05" db="EMBL/GenBank/DDBJ databases">
        <title>Genetic variation in Jamaican populations of the coffee berry borer (Hypothenemus hampei).</title>
        <authorList>
            <person name="Errbii M."/>
            <person name="Myrie A."/>
        </authorList>
    </citation>
    <scope>NUCLEOTIDE SEQUENCE [LARGE SCALE GENOMIC DNA]</scope>
    <source>
        <strain evidence="1">JA-Hopewell-2020-01-JO</strain>
        <tissue evidence="1">Whole body</tissue>
    </source>
</reference>